<dbReference type="InterPro" id="IPR036291">
    <property type="entry name" value="NAD(P)-bd_dom_sf"/>
</dbReference>
<dbReference type="Pfam" id="PF00106">
    <property type="entry name" value="adh_short"/>
    <property type="match status" value="1"/>
</dbReference>
<reference evidence="2" key="1">
    <citation type="journal article" date="2008" name="Nat. Genet.">
        <title>The Pristionchus pacificus genome provides a unique perspective on nematode lifestyle and parasitism.</title>
        <authorList>
            <person name="Dieterich C."/>
            <person name="Clifton S.W."/>
            <person name="Schuster L.N."/>
            <person name="Chinwalla A."/>
            <person name="Delehaunty K."/>
            <person name="Dinkelacker I."/>
            <person name="Fulton L."/>
            <person name="Fulton R."/>
            <person name="Godfrey J."/>
            <person name="Minx P."/>
            <person name="Mitreva M."/>
            <person name="Roeseler W."/>
            <person name="Tian H."/>
            <person name="Witte H."/>
            <person name="Yang S.P."/>
            <person name="Wilson R.K."/>
            <person name="Sommer R.J."/>
        </authorList>
    </citation>
    <scope>NUCLEOTIDE SEQUENCE [LARGE SCALE GENOMIC DNA]</scope>
    <source>
        <strain evidence="2">PS312</strain>
    </source>
</reference>
<dbReference type="Pfam" id="PF25093">
    <property type="entry name" value="DUF7807"/>
    <property type="match status" value="1"/>
</dbReference>
<dbReference type="AlphaFoldDB" id="A0A2A6C672"/>
<dbReference type="InterPro" id="IPR056709">
    <property type="entry name" value="DUF7807"/>
</dbReference>
<dbReference type="InterPro" id="IPR029052">
    <property type="entry name" value="Metallo-depent_PP-like"/>
</dbReference>
<reference evidence="1" key="2">
    <citation type="submission" date="2022-06" db="UniProtKB">
        <authorList>
            <consortium name="EnsemblMetazoa"/>
        </authorList>
    </citation>
    <scope>IDENTIFICATION</scope>
    <source>
        <strain evidence="1">PS312</strain>
    </source>
</reference>
<name>A0A2A6C672_PRIPA</name>
<evidence type="ECO:0000313" key="1">
    <source>
        <dbReference type="EnsemblMetazoa" id="PPA04487.1"/>
    </source>
</evidence>
<dbReference type="CDD" id="cd05327">
    <property type="entry name" value="retinol-DH_like_SDR_c_like"/>
    <property type="match status" value="1"/>
</dbReference>
<dbReference type="Pfam" id="PF00149">
    <property type="entry name" value="Metallophos"/>
    <property type="match status" value="1"/>
</dbReference>
<dbReference type="SUPFAM" id="SSF51735">
    <property type="entry name" value="NAD(P)-binding Rossmann-fold domains"/>
    <property type="match status" value="1"/>
</dbReference>
<dbReference type="Gene3D" id="3.60.21.10">
    <property type="match status" value="1"/>
</dbReference>
<protein>
    <submittedName>
        <fullName evidence="1">Dehydrogenase</fullName>
    </submittedName>
</protein>
<dbReference type="CDD" id="cd00144">
    <property type="entry name" value="MPP_PPP_family"/>
    <property type="match status" value="1"/>
</dbReference>
<dbReference type="SMART" id="SM00156">
    <property type="entry name" value="PP2Ac"/>
    <property type="match status" value="1"/>
</dbReference>
<dbReference type="PANTHER" id="PTHR43157:SF31">
    <property type="entry name" value="PHOSPHATIDYLINOSITOL-GLYCAN BIOSYNTHESIS CLASS F PROTEIN"/>
    <property type="match status" value="1"/>
</dbReference>
<dbReference type="InterPro" id="IPR004843">
    <property type="entry name" value="Calcineurin-like_PHP"/>
</dbReference>
<dbReference type="PRINTS" id="PR00114">
    <property type="entry name" value="STPHPHTASE"/>
</dbReference>
<dbReference type="InterPro" id="IPR002347">
    <property type="entry name" value="SDR_fam"/>
</dbReference>
<accession>A0A8R1U6F3</accession>
<dbReference type="EnsemblMetazoa" id="PPA04487.1">
    <property type="protein sequence ID" value="PPA04487.1"/>
    <property type="gene ID" value="WBGene00094041"/>
</dbReference>
<dbReference type="FunFam" id="3.60.21.10:FF:000352">
    <property type="entry name" value="Uncharacterized protein F44B9.9"/>
    <property type="match status" value="1"/>
</dbReference>
<proteinExistence type="predicted"/>
<dbReference type="InterPro" id="IPR006186">
    <property type="entry name" value="Ser/Thr-sp_prot-phosphatase"/>
</dbReference>
<dbReference type="Proteomes" id="UP000005239">
    <property type="component" value="Unassembled WGS sequence"/>
</dbReference>
<accession>A0A2A6C672</accession>
<organism evidence="1 2">
    <name type="scientific">Pristionchus pacificus</name>
    <name type="common">Parasitic nematode worm</name>
    <dbReference type="NCBI Taxonomy" id="54126"/>
    <lineage>
        <taxon>Eukaryota</taxon>
        <taxon>Metazoa</taxon>
        <taxon>Ecdysozoa</taxon>
        <taxon>Nematoda</taxon>
        <taxon>Chromadorea</taxon>
        <taxon>Rhabditida</taxon>
        <taxon>Rhabditina</taxon>
        <taxon>Diplogasteromorpha</taxon>
        <taxon>Diplogasteroidea</taxon>
        <taxon>Neodiplogasteridae</taxon>
        <taxon>Pristionchus</taxon>
    </lineage>
</organism>
<dbReference type="Gene3D" id="3.40.50.720">
    <property type="entry name" value="NAD(P)-binding Rossmann-like Domain"/>
    <property type="match status" value="1"/>
</dbReference>
<dbReference type="PANTHER" id="PTHR43157">
    <property type="entry name" value="PHOSPHATIDYLINOSITOL-GLYCAN BIOSYNTHESIS CLASS F PROTEIN-RELATED"/>
    <property type="match status" value="1"/>
</dbReference>
<dbReference type="SUPFAM" id="SSF56300">
    <property type="entry name" value="Metallo-dependent phosphatases"/>
    <property type="match status" value="1"/>
</dbReference>
<dbReference type="GO" id="GO:0016787">
    <property type="term" value="F:hydrolase activity"/>
    <property type="evidence" value="ECO:0007669"/>
    <property type="project" value="InterPro"/>
</dbReference>
<evidence type="ECO:0000313" key="2">
    <source>
        <dbReference type="Proteomes" id="UP000005239"/>
    </source>
</evidence>
<sequence length="969" mass="106298">MAAKKCCWGYCPMEILTVLFLWLGLAAVATFEAIRWNEPFLLVPIIGLTVITMAICLLKFTVAVTTLVSPESFFGEYVKETHTPSDLDDETRREKAATFAKVAIGTSTLVFIVGIRNIFVHSQAYKILKERATRKPEDCAGKEDPEITAPLNPRPLVDQELMSNYPSRITGARPSKRDPAGGIAGATIGVSTTNMTPIVYGLLAGTFGIFSVMKFRRFLRGGLFTEPVSAIGKVAVVTGANTGIGLETVRELNKRGAKVYMLCRNEQRAVEAIRDLEESGCDASRLSFINCDLCSKENVRACAKTIYELSDSIDILINNAGLAVGKYQLTADGHEMTWATNHLGPFLLTELLLPLIEKAPEGRIVNVSSIGHTKASRLIKGGMDNTRNTTASTVILANNSVERRTNRPLNSREEIEDASIDGREGYTTGKAYCRSKLANVMHARELTRRLRARGVSTVTANSLHPGFVATDIARDLPFWIKLIAGVFTPFLKSKRDGAQTTVYCALSTEVKGVSGEYFSDCARKDVAPLALDDLAAKQLMGNNLNRIAGAGGPSDRDAAGGTAVDATGVSTTTIATGKTDDGITDGTGGAGAQNADVIRDWNVEAIEPDLDQCGLDPDPEGRMVAVWTPDPRIKESILTPEERIEFRALIDRIFEKIAVSGKRVHFSPREVLDVMTKVIPYLESEPMLIEDVPFDITIVGDLHGQFHDLARVFADDEKDGKSAWEIKKYLFLGNYIGRGRQSLEIVMALFCIKMLYPDRCALGPDSFRSCTIVTTFYQLCFKVNEAFCYLSAAAIVGNTYFCSHAGMSPQAFTRRQMLGVRKPIINSKSDIIVHHSVWSDFDGKLGQSTFNARRGTSYVIGVEDLALALDNVGCRGMFRSHTIIPGGFAFIRGLCVSLVTGTGLTDECNHGAVAILDGEGKMEIRVYACDPKYREWVNELRVMDAKQADRSVFDKDEDIVYDEDWDRLE</sequence>
<keyword evidence="2" id="KW-1185">Reference proteome</keyword>
<gene>
    <name evidence="1" type="primary">WBGene00094041</name>
</gene>